<evidence type="ECO:0000313" key="3">
    <source>
        <dbReference type="Proteomes" id="UP000501518"/>
    </source>
</evidence>
<keyword evidence="1" id="KW-0812">Transmembrane</keyword>
<dbReference type="KEGG" id="blut:EW640_00735"/>
<gene>
    <name evidence="2" type="ORF">EW640_00735</name>
</gene>
<name>A0A6G8KTM0_9MICO</name>
<dbReference type="AlphaFoldDB" id="A0A6G8KTM0"/>
<keyword evidence="1" id="KW-1133">Transmembrane helix</keyword>
<evidence type="ECO:0000256" key="1">
    <source>
        <dbReference type="SAM" id="Phobius"/>
    </source>
</evidence>
<evidence type="ECO:0000313" key="2">
    <source>
        <dbReference type="EMBL" id="QIN27971.1"/>
    </source>
</evidence>
<reference evidence="2 3" key="1">
    <citation type="submission" date="2019-02" db="EMBL/GenBank/DDBJ databases">
        <title>Complete Genome Sequence and Methylome Analysis of Brevibacterium luteolum NEB1784.</title>
        <authorList>
            <person name="Fomenkov A."/>
            <person name="Roberts R.J."/>
        </authorList>
    </citation>
    <scope>NUCLEOTIDE SEQUENCE [LARGE SCALE GENOMIC DNA]</scope>
    <source>
        <strain evidence="2 3">NEB1784</strain>
    </source>
</reference>
<keyword evidence="1" id="KW-0472">Membrane</keyword>
<dbReference type="EMBL" id="CP035810">
    <property type="protein sequence ID" value="QIN27971.1"/>
    <property type="molecule type" value="Genomic_DNA"/>
</dbReference>
<dbReference type="RefSeq" id="WP_165882540.1">
    <property type="nucleotide sequence ID" value="NZ_CP035810.1"/>
</dbReference>
<accession>A0A6G8KTM0</accession>
<sequence length="73" mass="7933">MPDTDSTPPSRRSTWVTIASFAGCWLVLTVITAIRDDASTAAAISIAAAVPLLIFSGFILWRDRRRRKDAAKG</sequence>
<organism evidence="2 3">
    <name type="scientific">Brevibacterium luteolum</name>
    <dbReference type="NCBI Taxonomy" id="199591"/>
    <lineage>
        <taxon>Bacteria</taxon>
        <taxon>Bacillati</taxon>
        <taxon>Actinomycetota</taxon>
        <taxon>Actinomycetes</taxon>
        <taxon>Micrococcales</taxon>
        <taxon>Brevibacteriaceae</taxon>
        <taxon>Brevibacterium</taxon>
    </lineage>
</organism>
<dbReference type="Proteomes" id="UP000501518">
    <property type="component" value="Chromosome"/>
</dbReference>
<feature type="transmembrane region" description="Helical" evidence="1">
    <location>
        <begin position="40"/>
        <end position="61"/>
    </location>
</feature>
<proteinExistence type="predicted"/>
<feature type="transmembrane region" description="Helical" evidence="1">
    <location>
        <begin position="12"/>
        <end position="34"/>
    </location>
</feature>
<protein>
    <submittedName>
        <fullName evidence="2">Uncharacterized protein</fullName>
    </submittedName>
</protein>